<keyword evidence="3" id="KW-1185">Reference proteome</keyword>
<dbReference type="GO" id="GO:0006979">
    <property type="term" value="P:response to oxidative stress"/>
    <property type="evidence" value="ECO:0007669"/>
    <property type="project" value="InterPro"/>
</dbReference>
<dbReference type="GO" id="GO:0004601">
    <property type="term" value="F:peroxidase activity"/>
    <property type="evidence" value="ECO:0007669"/>
    <property type="project" value="InterPro"/>
</dbReference>
<comment type="caution">
    <text evidence="2">The sequence shown here is derived from an EMBL/GenBank/DDBJ whole genome shotgun (WGS) entry which is preliminary data.</text>
</comment>
<evidence type="ECO:0000313" key="2">
    <source>
        <dbReference type="EMBL" id="GEP45098.1"/>
    </source>
</evidence>
<dbReference type="NCBIfam" id="TIGR03562">
    <property type="entry name" value="osmo_induc_OsmC"/>
    <property type="match status" value="1"/>
</dbReference>
<dbReference type="RefSeq" id="WP_146853673.1">
    <property type="nucleotide sequence ID" value="NZ_BKAG01000042.1"/>
</dbReference>
<dbReference type="InterPro" id="IPR015946">
    <property type="entry name" value="KH_dom-like_a/b"/>
</dbReference>
<dbReference type="Pfam" id="PF02566">
    <property type="entry name" value="OsmC"/>
    <property type="match status" value="1"/>
</dbReference>
<dbReference type="InterPro" id="IPR052707">
    <property type="entry name" value="OsmC_Ohr_Peroxiredoxin"/>
</dbReference>
<dbReference type="InterPro" id="IPR036102">
    <property type="entry name" value="OsmC/Ohrsf"/>
</dbReference>
<dbReference type="EMBL" id="BKAG01000042">
    <property type="protein sequence ID" value="GEP45098.1"/>
    <property type="molecule type" value="Genomic_DNA"/>
</dbReference>
<dbReference type="Proteomes" id="UP000321577">
    <property type="component" value="Unassembled WGS sequence"/>
</dbReference>
<evidence type="ECO:0000313" key="3">
    <source>
        <dbReference type="Proteomes" id="UP000321577"/>
    </source>
</evidence>
<reference evidence="2 3" key="1">
    <citation type="submission" date="2019-07" db="EMBL/GenBank/DDBJ databases">
        <title>Whole genome shotgun sequence of Brevifollis gellanilyticus NBRC 108608.</title>
        <authorList>
            <person name="Hosoyama A."/>
            <person name="Uohara A."/>
            <person name="Ohji S."/>
            <person name="Ichikawa N."/>
        </authorList>
    </citation>
    <scope>NUCLEOTIDE SEQUENCE [LARGE SCALE GENOMIC DNA]</scope>
    <source>
        <strain evidence="2 3">NBRC 108608</strain>
    </source>
</reference>
<dbReference type="InterPro" id="IPR003718">
    <property type="entry name" value="OsmC/Ohr_fam"/>
</dbReference>
<dbReference type="AlphaFoldDB" id="A0A512MEG5"/>
<proteinExistence type="predicted"/>
<accession>A0A512MEG5</accession>
<dbReference type="PANTHER" id="PTHR42830">
    <property type="entry name" value="OSMOTICALLY INDUCIBLE FAMILY PROTEIN"/>
    <property type="match status" value="1"/>
</dbReference>
<dbReference type="OrthoDB" id="9807532at2"/>
<gene>
    <name evidence="2" type="primary">osmC_2</name>
    <name evidence="2" type="ORF">BGE01nite_43890</name>
</gene>
<organism evidence="2 3">
    <name type="scientific">Brevifollis gellanilyticus</name>
    <dbReference type="NCBI Taxonomy" id="748831"/>
    <lineage>
        <taxon>Bacteria</taxon>
        <taxon>Pseudomonadati</taxon>
        <taxon>Verrucomicrobiota</taxon>
        <taxon>Verrucomicrobiia</taxon>
        <taxon>Verrucomicrobiales</taxon>
        <taxon>Verrucomicrobiaceae</taxon>
    </lineage>
</organism>
<dbReference type="InterPro" id="IPR019904">
    <property type="entry name" value="Peroxiredoxin_OsmC"/>
</dbReference>
<sequence length="145" mass="15354">MKHKASAQWKGTLKEGKGTLSTHSGALADRPYSFRSRFEGEPGTTPEEIIGAAHAGCFSMALSMALGLAGYTPESISTVATITMEPKGEGFSITASHLDLTATIPDIDRETFLKLAEKAKGSCPVSKLMNAQITLDARLEPAITL</sequence>
<protein>
    <submittedName>
        <fullName evidence="2">Osmotically inducible protein OsmC</fullName>
    </submittedName>
</protein>
<dbReference type="Gene3D" id="3.30.300.20">
    <property type="match status" value="1"/>
</dbReference>
<dbReference type="PANTHER" id="PTHR42830:SF1">
    <property type="entry name" value="OSMOTICALLY INDUCIBLE FAMILY PROTEIN"/>
    <property type="match status" value="1"/>
</dbReference>
<feature type="region of interest" description="Disordered" evidence="1">
    <location>
        <begin position="1"/>
        <end position="26"/>
    </location>
</feature>
<name>A0A512MEG5_9BACT</name>
<dbReference type="SUPFAM" id="SSF82784">
    <property type="entry name" value="OsmC-like"/>
    <property type="match status" value="1"/>
</dbReference>
<evidence type="ECO:0000256" key="1">
    <source>
        <dbReference type="SAM" id="MobiDB-lite"/>
    </source>
</evidence>